<dbReference type="Proteomes" id="UP000298416">
    <property type="component" value="Unassembled WGS sequence"/>
</dbReference>
<proteinExistence type="inferred from homology"/>
<feature type="domain" description="MSP" evidence="3">
    <location>
        <begin position="103"/>
        <end position="223"/>
    </location>
</feature>
<reference evidence="4" key="2">
    <citation type="submission" date="2020-08" db="EMBL/GenBank/DDBJ databases">
        <title>Plant Genome Project.</title>
        <authorList>
            <person name="Zhang R.-G."/>
        </authorList>
    </citation>
    <scope>NUCLEOTIDE SEQUENCE</scope>
    <source>
        <strain evidence="4">Huo1</strain>
        <tissue evidence="4">Leaf</tissue>
    </source>
</reference>
<accession>A0A8X8YM91</accession>
<dbReference type="Pfam" id="PF00635">
    <property type="entry name" value="Motile_Sperm"/>
    <property type="match status" value="1"/>
</dbReference>
<reference evidence="4" key="1">
    <citation type="submission" date="2018-01" db="EMBL/GenBank/DDBJ databases">
        <authorList>
            <person name="Mao J.F."/>
        </authorList>
    </citation>
    <scope>NUCLEOTIDE SEQUENCE</scope>
    <source>
        <strain evidence="4">Huo1</strain>
        <tissue evidence="4">Leaf</tissue>
    </source>
</reference>
<evidence type="ECO:0000256" key="2">
    <source>
        <dbReference type="SAM" id="Coils"/>
    </source>
</evidence>
<name>A0A8X8YM91_SALSN</name>
<dbReference type="InterPro" id="IPR008962">
    <property type="entry name" value="PapD-like_sf"/>
</dbReference>
<evidence type="ECO:0000313" key="4">
    <source>
        <dbReference type="EMBL" id="KAG6432183.1"/>
    </source>
</evidence>
<keyword evidence="5" id="KW-1185">Reference proteome</keyword>
<dbReference type="PANTHER" id="PTHR10809:SF148">
    <property type="entry name" value="OS01G0936800 PROTEIN"/>
    <property type="match status" value="1"/>
</dbReference>
<evidence type="ECO:0000313" key="5">
    <source>
        <dbReference type="Proteomes" id="UP000298416"/>
    </source>
</evidence>
<gene>
    <name evidence="4" type="ORF">SASPL_103757</name>
</gene>
<feature type="coiled-coil region" evidence="2">
    <location>
        <begin position="350"/>
        <end position="412"/>
    </location>
</feature>
<keyword evidence="2" id="KW-0175">Coiled coil</keyword>
<dbReference type="InterPro" id="IPR000535">
    <property type="entry name" value="MSP_dom"/>
</dbReference>
<dbReference type="SUPFAM" id="SSF49354">
    <property type="entry name" value="PapD-like"/>
    <property type="match status" value="1"/>
</dbReference>
<dbReference type="GO" id="GO:0005886">
    <property type="term" value="C:plasma membrane"/>
    <property type="evidence" value="ECO:0007669"/>
    <property type="project" value="TreeGrafter"/>
</dbReference>
<evidence type="ECO:0000256" key="1">
    <source>
        <dbReference type="ARBA" id="ARBA00008932"/>
    </source>
</evidence>
<dbReference type="GO" id="GO:0061817">
    <property type="term" value="P:endoplasmic reticulum-plasma membrane tethering"/>
    <property type="evidence" value="ECO:0007669"/>
    <property type="project" value="TreeGrafter"/>
</dbReference>
<dbReference type="InterPro" id="IPR016763">
    <property type="entry name" value="VAP"/>
</dbReference>
<dbReference type="AlphaFoldDB" id="A0A8X8YM91"/>
<comment type="caution">
    <text evidence="4">The sequence shown here is derived from an EMBL/GenBank/DDBJ whole genome shotgun (WGS) entry which is preliminary data.</text>
</comment>
<protein>
    <recommendedName>
        <fullName evidence="3">MSP domain-containing protein</fullName>
    </recommendedName>
</protein>
<dbReference type="GO" id="GO:0005789">
    <property type="term" value="C:endoplasmic reticulum membrane"/>
    <property type="evidence" value="ECO:0007669"/>
    <property type="project" value="InterPro"/>
</dbReference>
<evidence type="ECO:0000259" key="3">
    <source>
        <dbReference type="PROSITE" id="PS50202"/>
    </source>
</evidence>
<dbReference type="FunFam" id="2.60.40.10:FF:000813">
    <property type="entry name" value="Vesicle-associated protein 1-1"/>
    <property type="match status" value="1"/>
</dbReference>
<dbReference type="PROSITE" id="PS50202">
    <property type="entry name" value="MSP"/>
    <property type="match status" value="1"/>
</dbReference>
<dbReference type="GO" id="GO:0090158">
    <property type="term" value="P:endoplasmic reticulum membrane organization"/>
    <property type="evidence" value="ECO:0007669"/>
    <property type="project" value="TreeGrafter"/>
</dbReference>
<dbReference type="EMBL" id="PNBA02000002">
    <property type="protein sequence ID" value="KAG6432183.1"/>
    <property type="molecule type" value="Genomic_DNA"/>
</dbReference>
<comment type="similarity">
    <text evidence="1">Belongs to the VAMP-associated protein (VAP) (TC 9.B.17) family.</text>
</comment>
<dbReference type="Gene3D" id="2.60.40.10">
    <property type="entry name" value="Immunoglobulins"/>
    <property type="match status" value="1"/>
</dbReference>
<dbReference type="PANTHER" id="PTHR10809">
    <property type="entry name" value="VESICLE-ASSOCIATED MEMBRANE PROTEIN-ASSOCIATED PROTEIN"/>
    <property type="match status" value="1"/>
</dbReference>
<sequence length="472" mass="53599">MPLQISWRNKRPRVSQSNSIVLLCSPALQEVCYVSIVFPTHTYEKKGQLLQGDLPTQDNGAKMLELVFALESGAGEGEVMVMVNDSTTFLGQGWPLVNMNTQLVEIQPRELKFKCEVKKQSTCSVHLLNATDQYVAFKVKTTSPKKYCVRPNIGIIKPKSNYDFTVTMQAQKSVPSDMQCKDKFLIQSTVVPYGTSEEEITSSMFAKQTQKYIEETKLRVVLTSAPSSPEKQKATVLSQQEPSNEFFMPKDHYSPDFMPVNGVAKQESHYEPPIPKEDHSPVLLPVKGINKQEPQYEPPIPKDTLQNVVADSLLPDLPQTKPVKAVDFVKNMEDSRTVKVMDSEKPIPAKDDNSKQVEDLEEVKLKLTEEIKELRSTISAMDSKLIEAEYTIEKLKVEKSNTIREKETLKQDLVSNVESKECCEKSPSWVPPIVRLHGRSHQFDNREYVSRLVQRTSLDFVLTIGQIWWLVF</sequence>
<organism evidence="4">
    <name type="scientific">Salvia splendens</name>
    <name type="common">Scarlet sage</name>
    <dbReference type="NCBI Taxonomy" id="180675"/>
    <lineage>
        <taxon>Eukaryota</taxon>
        <taxon>Viridiplantae</taxon>
        <taxon>Streptophyta</taxon>
        <taxon>Embryophyta</taxon>
        <taxon>Tracheophyta</taxon>
        <taxon>Spermatophyta</taxon>
        <taxon>Magnoliopsida</taxon>
        <taxon>eudicotyledons</taxon>
        <taxon>Gunneridae</taxon>
        <taxon>Pentapetalae</taxon>
        <taxon>asterids</taxon>
        <taxon>lamiids</taxon>
        <taxon>Lamiales</taxon>
        <taxon>Lamiaceae</taxon>
        <taxon>Nepetoideae</taxon>
        <taxon>Mentheae</taxon>
        <taxon>Salviinae</taxon>
        <taxon>Salvia</taxon>
        <taxon>Salvia subgen. Calosphace</taxon>
        <taxon>core Calosphace</taxon>
    </lineage>
</organism>
<dbReference type="InterPro" id="IPR013783">
    <property type="entry name" value="Ig-like_fold"/>
</dbReference>